<feature type="binding site" evidence="3">
    <location>
        <begin position="299"/>
        <end position="302"/>
    </location>
    <ligand>
        <name>CTP</name>
        <dbReference type="ChEBI" id="CHEBI:37563"/>
    </ligand>
</feature>
<comment type="catalytic activity">
    <reaction evidence="3 4">
        <text>(R)-4'-phosphopantothenate + L-cysteine + CTP = N-[(R)-4-phosphopantothenoyl]-L-cysteine + CMP + diphosphate + H(+)</text>
        <dbReference type="Rhea" id="RHEA:19397"/>
        <dbReference type="ChEBI" id="CHEBI:10986"/>
        <dbReference type="ChEBI" id="CHEBI:15378"/>
        <dbReference type="ChEBI" id="CHEBI:33019"/>
        <dbReference type="ChEBI" id="CHEBI:35235"/>
        <dbReference type="ChEBI" id="CHEBI:37563"/>
        <dbReference type="ChEBI" id="CHEBI:59458"/>
        <dbReference type="ChEBI" id="CHEBI:60377"/>
        <dbReference type="EC" id="6.3.2.5"/>
    </reaction>
</comment>
<dbReference type="Pfam" id="PF02441">
    <property type="entry name" value="Flavoprotein"/>
    <property type="match status" value="1"/>
</dbReference>
<keyword evidence="3" id="KW-0479">Metal-binding</keyword>
<dbReference type="PANTHER" id="PTHR14359:SF6">
    <property type="entry name" value="PHOSPHOPANTOTHENOYLCYSTEINE DECARBOXYLASE"/>
    <property type="match status" value="1"/>
</dbReference>
<comment type="function">
    <text evidence="4">Catalyzes two steps in the biosynthesis of coenzyme A. In the first step cysteine is conjugated to 4'-phosphopantothenate to form 4-phosphopantothenoylcysteine, in the latter compound is decarboxylated to form 4'-phosphopantotheine.</text>
</comment>
<feature type="region of interest" description="Phosphopantothenate--cysteine ligase" evidence="3">
    <location>
        <begin position="184"/>
        <end position="391"/>
    </location>
</feature>
<evidence type="ECO:0000256" key="4">
    <source>
        <dbReference type="RuleBase" id="RU364078"/>
    </source>
</evidence>
<keyword evidence="1 3" id="KW-0210">Decarboxylase</keyword>
<evidence type="ECO:0000313" key="8">
    <source>
        <dbReference type="Proteomes" id="UP001595420"/>
    </source>
</evidence>
<keyword evidence="3 4" id="KW-0288">FMN</keyword>
<dbReference type="GO" id="GO:0004633">
    <property type="term" value="F:phosphopantothenoylcysteine decarboxylase activity"/>
    <property type="evidence" value="ECO:0007669"/>
    <property type="project" value="UniProtKB-EC"/>
</dbReference>
<keyword evidence="3 4" id="KW-0285">Flavoprotein</keyword>
<dbReference type="NCBIfam" id="TIGR00521">
    <property type="entry name" value="coaBC_dfp"/>
    <property type="match status" value="1"/>
</dbReference>
<comment type="similarity">
    <text evidence="3 4">In the N-terminal section; belongs to the HFCD (homo-oligomeric flavin containing Cys decarboxylase) superfamily.</text>
</comment>
<keyword evidence="2 3" id="KW-0456">Lyase</keyword>
<dbReference type="EC" id="6.3.2.5" evidence="3"/>
<comment type="caution">
    <text evidence="7">The sequence shown here is derived from an EMBL/GenBank/DDBJ whole genome shotgun (WGS) entry which is preliminary data.</text>
</comment>
<dbReference type="PANTHER" id="PTHR14359">
    <property type="entry name" value="HOMO-OLIGOMERIC FLAVIN CONTAINING CYS DECARBOXYLASE FAMILY"/>
    <property type="match status" value="1"/>
</dbReference>
<comment type="pathway">
    <text evidence="3 4">Cofactor biosynthesis; coenzyme A biosynthesis; CoA from (R)-pantothenate: step 2/5.</text>
</comment>
<evidence type="ECO:0000259" key="6">
    <source>
        <dbReference type="Pfam" id="PF04127"/>
    </source>
</evidence>
<comment type="caution">
    <text evidence="3">Lacks conserved residue(s) required for the propagation of feature annotation.</text>
</comment>
<comment type="cofactor">
    <cofactor evidence="3">
        <name>FMN</name>
        <dbReference type="ChEBI" id="CHEBI:58210"/>
    </cofactor>
    <text evidence="3">Binds 1 FMN per subunit.</text>
</comment>
<keyword evidence="3 4" id="KW-0436">Ligase</keyword>
<feature type="binding site" evidence="3">
    <location>
        <position position="281"/>
    </location>
    <ligand>
        <name>CTP</name>
        <dbReference type="ChEBI" id="CHEBI:37563"/>
    </ligand>
</feature>
<feature type="domain" description="DNA/pantothenate metabolism flavoprotein C-terminal" evidence="6">
    <location>
        <begin position="179"/>
        <end position="388"/>
    </location>
</feature>
<evidence type="ECO:0000259" key="5">
    <source>
        <dbReference type="Pfam" id="PF02441"/>
    </source>
</evidence>
<gene>
    <name evidence="3 7" type="primary">coaBC</name>
    <name evidence="7" type="ORF">ACFOD3_05465</name>
</gene>
<dbReference type="EC" id="4.1.1.36" evidence="3"/>
<comment type="catalytic activity">
    <reaction evidence="3 4">
        <text>N-[(R)-4-phosphopantothenoyl]-L-cysteine + H(+) = (R)-4'-phosphopantetheine + CO2</text>
        <dbReference type="Rhea" id="RHEA:16793"/>
        <dbReference type="ChEBI" id="CHEBI:15378"/>
        <dbReference type="ChEBI" id="CHEBI:16526"/>
        <dbReference type="ChEBI" id="CHEBI:59458"/>
        <dbReference type="ChEBI" id="CHEBI:61723"/>
        <dbReference type="EC" id="4.1.1.36"/>
    </reaction>
</comment>
<keyword evidence="3" id="KW-0511">Multifunctional enzyme</keyword>
<dbReference type="InterPro" id="IPR007085">
    <property type="entry name" value="DNA/pantothenate-metab_flavo_C"/>
</dbReference>
<dbReference type="EMBL" id="JBHRSB010000001">
    <property type="protein sequence ID" value="MFC2999333.1"/>
    <property type="molecule type" value="Genomic_DNA"/>
</dbReference>
<feature type="binding site" evidence="3">
    <location>
        <position position="337"/>
    </location>
    <ligand>
        <name>CTP</name>
        <dbReference type="ChEBI" id="CHEBI:37563"/>
    </ligand>
</feature>
<feature type="binding site" evidence="3">
    <location>
        <position position="271"/>
    </location>
    <ligand>
        <name>CTP</name>
        <dbReference type="ChEBI" id="CHEBI:37563"/>
    </ligand>
</feature>
<keyword evidence="8" id="KW-1185">Reference proteome</keyword>
<feature type="domain" description="Flavoprotein" evidence="5">
    <location>
        <begin position="3"/>
        <end position="171"/>
    </location>
</feature>
<evidence type="ECO:0000256" key="2">
    <source>
        <dbReference type="ARBA" id="ARBA00023239"/>
    </source>
</evidence>
<dbReference type="RefSeq" id="WP_216835237.1">
    <property type="nucleotide sequence ID" value="NZ_JAFNJS010000001.1"/>
</dbReference>
<feature type="region of interest" description="Phosphopantothenoylcysteine decarboxylase" evidence="3">
    <location>
        <begin position="1"/>
        <end position="183"/>
    </location>
</feature>
<dbReference type="Pfam" id="PF04127">
    <property type="entry name" value="DFP"/>
    <property type="match status" value="1"/>
</dbReference>
<keyword evidence="3" id="KW-0460">Magnesium</keyword>
<feature type="binding site" evidence="3">
    <location>
        <position position="319"/>
    </location>
    <ligand>
        <name>CTP</name>
        <dbReference type="ChEBI" id="CHEBI:37563"/>
    </ligand>
</feature>
<comment type="function">
    <text evidence="3">Catalyzes two sequential steps in the biosynthesis of coenzyme A. In the first step cysteine is conjugated to 4'-phosphopantothenate to form 4-phosphopantothenoylcysteine. In the second step the latter compound is decarboxylated to form 4'-phosphopantotheine.</text>
</comment>
<sequence length="391" mass="40315">MAHLLLIISGSVAAFKALELVRLARKAGHAVTPILTAGGARFVTKEALAGISGARVHDDLWAAEAEIGHIRLARAPDLVVVAPASADLLAKMATGLADDLASTVLLATRAPVLVAPAMNPAMWAHPATVANMKSLAARGVAVVGPEEGPMAEPESGPGRLAEPSAILATIESLLHQGPLAGRHVVVTSGPTHENIDPVRYIANRSSGRQGHAIAAALAALGGRVTLVSGPVAVPDPAGVTVVKIESARDMLAAVEAALPADAAVFAAAVADFRPAEIGTQKIKKVPGAPPPEITLTLNPDILATIAQRQVQRPRLVVGFAAETENVVPHAQQKRLRKGCDWIVANDVSGDVMGGAENAVHLVTESGVEDWPRLPKAEVARRLAARIAETLA</sequence>
<dbReference type="GO" id="GO:0004632">
    <property type="term" value="F:phosphopantothenate--cysteine ligase activity"/>
    <property type="evidence" value="ECO:0007669"/>
    <property type="project" value="UniProtKB-EC"/>
</dbReference>
<comment type="pathway">
    <text evidence="3 4">Cofactor biosynthesis; coenzyme A biosynthesis; CoA from (R)-pantothenate: step 3/5.</text>
</comment>
<accession>A0ABV7BPY1</accession>
<protein>
    <recommendedName>
        <fullName evidence="3">Coenzyme A biosynthesis bifunctional protein CoaBC</fullName>
    </recommendedName>
    <alternativeName>
        <fullName evidence="3">DNA/pantothenate metabolism flavoprotein</fullName>
    </alternativeName>
    <alternativeName>
        <fullName evidence="3">Phosphopantothenoylcysteine synthetase/decarboxylase</fullName>
        <shortName evidence="3">PPCS-PPCDC</shortName>
    </alternativeName>
    <domain>
        <recommendedName>
            <fullName evidence="3">Phosphopantothenoylcysteine decarboxylase</fullName>
            <shortName evidence="3">PPC decarboxylase</shortName>
            <shortName evidence="3">PPC-DC</shortName>
            <ecNumber evidence="3">4.1.1.36</ecNumber>
        </recommendedName>
        <alternativeName>
            <fullName evidence="3">CoaC</fullName>
        </alternativeName>
    </domain>
    <domain>
        <recommendedName>
            <fullName evidence="3">Phosphopantothenate--cysteine ligase</fullName>
            <ecNumber evidence="3">6.3.2.5</ecNumber>
        </recommendedName>
        <alternativeName>
            <fullName evidence="3">CoaB</fullName>
        </alternativeName>
        <alternativeName>
            <fullName evidence="3">Phosphopantothenoylcysteine synthetase</fullName>
            <shortName evidence="3">PPC synthetase</shortName>
            <shortName evidence="3">PPC-S</shortName>
        </alternativeName>
    </domain>
</protein>
<proteinExistence type="inferred from homology"/>
<dbReference type="InterPro" id="IPR005252">
    <property type="entry name" value="CoaBC"/>
</dbReference>
<comment type="similarity">
    <text evidence="3 4">In the C-terminal section; belongs to the PPC synthetase family.</text>
</comment>
<evidence type="ECO:0000256" key="1">
    <source>
        <dbReference type="ARBA" id="ARBA00022793"/>
    </source>
</evidence>
<dbReference type="HAMAP" id="MF_02225">
    <property type="entry name" value="CoaBC"/>
    <property type="match status" value="1"/>
</dbReference>
<feature type="binding site" evidence="3">
    <location>
        <position position="333"/>
    </location>
    <ligand>
        <name>CTP</name>
        <dbReference type="ChEBI" id="CHEBI:37563"/>
    </ligand>
</feature>
<evidence type="ECO:0000313" key="7">
    <source>
        <dbReference type="EMBL" id="MFC2999333.1"/>
    </source>
</evidence>
<organism evidence="7 8">
    <name type="scientific">Falsiroseomonas tokyonensis</name>
    <dbReference type="NCBI Taxonomy" id="430521"/>
    <lineage>
        <taxon>Bacteria</taxon>
        <taxon>Pseudomonadati</taxon>
        <taxon>Pseudomonadota</taxon>
        <taxon>Alphaproteobacteria</taxon>
        <taxon>Acetobacterales</taxon>
        <taxon>Roseomonadaceae</taxon>
        <taxon>Falsiroseomonas</taxon>
    </lineage>
</organism>
<dbReference type="Proteomes" id="UP001595420">
    <property type="component" value="Unassembled WGS sequence"/>
</dbReference>
<comment type="cofactor">
    <cofactor evidence="3">
        <name>Mg(2+)</name>
        <dbReference type="ChEBI" id="CHEBI:18420"/>
    </cofactor>
</comment>
<reference evidence="8" key="1">
    <citation type="journal article" date="2019" name="Int. J. Syst. Evol. Microbiol.">
        <title>The Global Catalogue of Microorganisms (GCM) 10K type strain sequencing project: providing services to taxonomists for standard genome sequencing and annotation.</title>
        <authorList>
            <consortium name="The Broad Institute Genomics Platform"/>
            <consortium name="The Broad Institute Genome Sequencing Center for Infectious Disease"/>
            <person name="Wu L."/>
            <person name="Ma J."/>
        </authorList>
    </citation>
    <scope>NUCLEOTIDE SEQUENCE [LARGE SCALE GENOMIC DNA]</scope>
    <source>
        <strain evidence="8">CGMCC 1.16855</strain>
    </source>
</reference>
<name>A0ABV7BPY1_9PROT</name>
<evidence type="ECO:0000256" key="3">
    <source>
        <dbReference type="HAMAP-Rule" id="MF_02225"/>
    </source>
</evidence>
<dbReference type="InterPro" id="IPR003382">
    <property type="entry name" value="Flavoprotein"/>
</dbReference>